<sequence>MEKENTEGLLHPSMLQIRYLTELAKIGKKRGSVALIADTCGVSHGPVSRFFKECIGAGYLSEGYEFTEKGTRALKTYQRILKEVGAYLERIGIAASEIPEKTRQLIENVDYSLLMTMTRNSGQVKESRNQTNAEKGSLYYLDHVLEKGRFEVGIAIYQLNTEGTTKLSMANNGFEHLACIRNNTRGSWLELTTREMHAHSRIDGADMRGRLSSLKYVDQGQLYEAAIREGKVRIPLSACRFMKTHLGNVKGMVSITVTCSVGKAHMPESTALLMFWL</sequence>
<dbReference type="RefSeq" id="WP_118513693.1">
    <property type="nucleotide sequence ID" value="NZ_CABHMX010000017.1"/>
</dbReference>
<dbReference type="AlphaFoldDB" id="A0A564VTS7"/>
<evidence type="ECO:0000313" key="1">
    <source>
        <dbReference type="EMBL" id="VUX35929.1"/>
    </source>
</evidence>
<organism evidence="1 2">
    <name type="scientific">Blautia luti</name>
    <dbReference type="NCBI Taxonomy" id="89014"/>
    <lineage>
        <taxon>Bacteria</taxon>
        <taxon>Bacillati</taxon>
        <taxon>Bacillota</taxon>
        <taxon>Clostridia</taxon>
        <taxon>Lachnospirales</taxon>
        <taxon>Lachnospiraceae</taxon>
        <taxon>Blautia</taxon>
    </lineage>
</organism>
<accession>A0A564VTS7</accession>
<keyword evidence="2" id="KW-1185">Reference proteome</keyword>
<name>A0A564VTS7_9FIRM</name>
<gene>
    <name evidence="1" type="ORF">RSSSTS7063_02942</name>
</gene>
<proteinExistence type="predicted"/>
<reference evidence="1 2" key="1">
    <citation type="submission" date="2019-07" db="EMBL/GenBank/DDBJ databases">
        <authorList>
            <person name="Hibberd C M."/>
            <person name="Gehrig L. J."/>
            <person name="Chang H.-W."/>
            <person name="Venkatesh S."/>
        </authorList>
    </citation>
    <scope>NUCLEOTIDE SEQUENCE [LARGE SCALE GENOMIC DNA]</scope>
    <source>
        <strain evidence="1">Blautia_luti_SSTS_Bg7063</strain>
    </source>
</reference>
<evidence type="ECO:0000313" key="2">
    <source>
        <dbReference type="Proteomes" id="UP000408482"/>
    </source>
</evidence>
<protein>
    <submittedName>
        <fullName evidence="1">Uncharacterized protein</fullName>
    </submittedName>
</protein>
<dbReference type="EMBL" id="CABHNW010000056">
    <property type="protein sequence ID" value="VUX35929.1"/>
    <property type="molecule type" value="Genomic_DNA"/>
</dbReference>
<dbReference type="Proteomes" id="UP000408482">
    <property type="component" value="Unassembled WGS sequence"/>
</dbReference>